<evidence type="ECO:0000313" key="4">
    <source>
        <dbReference type="EMBL" id="RFC62932.1"/>
    </source>
</evidence>
<protein>
    <submittedName>
        <fullName evidence="4">GNAT family N-acetyltransferase</fullName>
    </submittedName>
</protein>
<dbReference type="GO" id="GO:0016747">
    <property type="term" value="F:acyltransferase activity, transferring groups other than amino-acyl groups"/>
    <property type="evidence" value="ECO:0007669"/>
    <property type="project" value="InterPro"/>
</dbReference>
<reference evidence="4 5" key="1">
    <citation type="submission" date="2018-08" db="EMBL/GenBank/DDBJ databases">
        <title>Fulvimarina sp. 85, whole genome shotgun sequence.</title>
        <authorList>
            <person name="Tuo L."/>
        </authorList>
    </citation>
    <scope>NUCLEOTIDE SEQUENCE [LARGE SCALE GENOMIC DNA]</scope>
    <source>
        <strain evidence="4 5">85</strain>
    </source>
</reference>
<feature type="domain" description="N-acetyltransferase" evidence="3">
    <location>
        <begin position="23"/>
        <end position="174"/>
    </location>
</feature>
<dbReference type="Pfam" id="PF00583">
    <property type="entry name" value="Acetyltransf_1"/>
    <property type="match status" value="1"/>
</dbReference>
<evidence type="ECO:0000259" key="3">
    <source>
        <dbReference type="PROSITE" id="PS51186"/>
    </source>
</evidence>
<keyword evidence="5" id="KW-1185">Reference proteome</keyword>
<dbReference type="OrthoDB" id="9804026at2"/>
<dbReference type="SUPFAM" id="SSF55729">
    <property type="entry name" value="Acyl-CoA N-acyltransferases (Nat)"/>
    <property type="match status" value="1"/>
</dbReference>
<dbReference type="AlphaFoldDB" id="A0A371X120"/>
<keyword evidence="1 4" id="KW-0808">Transferase</keyword>
<name>A0A371X120_9HYPH</name>
<sequence length="175" mass="19410">MYWMLPWIWSMSVMNGFIQRGEIVATPLIDTDLDRAAELHANAFSHPWSGDELGSLLAQKGSFGFAARRVGSPEEPPVGFVLARLVEGEAEILTLAVAGEARGRGVGRLLMDTVLAHLYAERATVLHLEVDEENKAALALYRRLRFEEVGRRPAYYAQADGRRTSALTLSRSIKQ</sequence>
<dbReference type="PANTHER" id="PTHR43877:SF2">
    <property type="entry name" value="AMINOALKYLPHOSPHONATE N-ACETYLTRANSFERASE-RELATED"/>
    <property type="match status" value="1"/>
</dbReference>
<dbReference type="InterPro" id="IPR050832">
    <property type="entry name" value="Bact_Acetyltransf"/>
</dbReference>
<dbReference type="PROSITE" id="PS51186">
    <property type="entry name" value="GNAT"/>
    <property type="match status" value="1"/>
</dbReference>
<gene>
    <name evidence="4" type="ORF">DYI37_13340</name>
</gene>
<dbReference type="RefSeq" id="WP_116683748.1">
    <property type="nucleotide sequence ID" value="NZ_QURL01000005.1"/>
</dbReference>
<proteinExistence type="predicted"/>
<dbReference type="Proteomes" id="UP000264310">
    <property type="component" value="Unassembled WGS sequence"/>
</dbReference>
<dbReference type="InterPro" id="IPR000182">
    <property type="entry name" value="GNAT_dom"/>
</dbReference>
<accession>A0A371X120</accession>
<comment type="caution">
    <text evidence="4">The sequence shown here is derived from an EMBL/GenBank/DDBJ whole genome shotgun (WGS) entry which is preliminary data.</text>
</comment>
<evidence type="ECO:0000313" key="5">
    <source>
        <dbReference type="Proteomes" id="UP000264310"/>
    </source>
</evidence>
<evidence type="ECO:0000256" key="1">
    <source>
        <dbReference type="ARBA" id="ARBA00022679"/>
    </source>
</evidence>
<dbReference type="PANTHER" id="PTHR43877">
    <property type="entry name" value="AMINOALKYLPHOSPHONATE N-ACETYLTRANSFERASE-RELATED-RELATED"/>
    <property type="match status" value="1"/>
</dbReference>
<dbReference type="Gene3D" id="3.40.630.30">
    <property type="match status" value="1"/>
</dbReference>
<keyword evidence="2" id="KW-0012">Acyltransferase</keyword>
<dbReference type="InterPro" id="IPR016181">
    <property type="entry name" value="Acyl_CoA_acyltransferase"/>
</dbReference>
<organism evidence="4 5">
    <name type="scientific">Fulvimarina endophytica</name>
    <dbReference type="NCBI Taxonomy" id="2293836"/>
    <lineage>
        <taxon>Bacteria</taxon>
        <taxon>Pseudomonadati</taxon>
        <taxon>Pseudomonadota</taxon>
        <taxon>Alphaproteobacteria</taxon>
        <taxon>Hyphomicrobiales</taxon>
        <taxon>Aurantimonadaceae</taxon>
        <taxon>Fulvimarina</taxon>
    </lineage>
</organism>
<dbReference type="CDD" id="cd04301">
    <property type="entry name" value="NAT_SF"/>
    <property type="match status" value="1"/>
</dbReference>
<dbReference type="EMBL" id="QURL01000005">
    <property type="protein sequence ID" value="RFC62932.1"/>
    <property type="molecule type" value="Genomic_DNA"/>
</dbReference>
<evidence type="ECO:0000256" key="2">
    <source>
        <dbReference type="ARBA" id="ARBA00023315"/>
    </source>
</evidence>